<dbReference type="Proteomes" id="UP000319257">
    <property type="component" value="Unassembled WGS sequence"/>
</dbReference>
<name>A0A507B2L1_9PEZI</name>
<dbReference type="InParanoid" id="A0A507B2L1"/>
<feature type="region of interest" description="Disordered" evidence="2">
    <location>
        <begin position="76"/>
        <end position="127"/>
    </location>
</feature>
<evidence type="ECO:0000256" key="1">
    <source>
        <dbReference type="ARBA" id="ARBA00008359"/>
    </source>
</evidence>
<organism evidence="3 4">
    <name type="scientific">Thyridium curvatum</name>
    <dbReference type="NCBI Taxonomy" id="1093900"/>
    <lineage>
        <taxon>Eukaryota</taxon>
        <taxon>Fungi</taxon>
        <taxon>Dikarya</taxon>
        <taxon>Ascomycota</taxon>
        <taxon>Pezizomycotina</taxon>
        <taxon>Sordariomycetes</taxon>
        <taxon>Sordariomycetidae</taxon>
        <taxon>Thyridiales</taxon>
        <taxon>Thyridiaceae</taxon>
        <taxon>Thyridium</taxon>
    </lineage>
</organism>
<dbReference type="Pfam" id="PF09729">
    <property type="entry name" value="Gti1_Pac2"/>
    <property type="match status" value="1"/>
</dbReference>
<dbReference type="InterPro" id="IPR018608">
    <property type="entry name" value="Gti1/Pac2"/>
</dbReference>
<feature type="region of interest" description="Disordered" evidence="2">
    <location>
        <begin position="211"/>
        <end position="230"/>
    </location>
</feature>
<gene>
    <name evidence="3" type="ORF">E0L32_008179</name>
</gene>
<comment type="similarity">
    <text evidence="1">Belongs to the MIT1/WOR1 family.</text>
</comment>
<dbReference type="PANTHER" id="PTHR28027:SF2">
    <property type="entry name" value="TRANSCRIPTIONAL REGULATOR MIT1"/>
    <property type="match status" value="1"/>
</dbReference>
<evidence type="ECO:0000313" key="4">
    <source>
        <dbReference type="Proteomes" id="UP000319257"/>
    </source>
</evidence>
<feature type="compositionally biased region" description="Low complexity" evidence="2">
    <location>
        <begin position="101"/>
        <end position="119"/>
    </location>
</feature>
<reference evidence="3 4" key="1">
    <citation type="submission" date="2019-06" db="EMBL/GenBank/DDBJ databases">
        <title>Draft genome sequence of the filamentous fungus Phialemoniopsis curvata isolated from diesel fuel.</title>
        <authorList>
            <person name="Varaljay V.A."/>
            <person name="Lyon W.J."/>
            <person name="Crouch A.L."/>
            <person name="Drake C.E."/>
            <person name="Hollomon J.M."/>
            <person name="Nadeau L.J."/>
            <person name="Nunn H.S."/>
            <person name="Stevenson B.S."/>
            <person name="Bojanowski C.L."/>
            <person name="Crookes-Goodson W.J."/>
        </authorList>
    </citation>
    <scope>NUCLEOTIDE SEQUENCE [LARGE SCALE GENOMIC DNA]</scope>
    <source>
        <strain evidence="3 4">D216</strain>
    </source>
</reference>
<dbReference type="GO" id="GO:0003677">
    <property type="term" value="F:DNA binding"/>
    <property type="evidence" value="ECO:0007669"/>
    <property type="project" value="TreeGrafter"/>
</dbReference>
<dbReference type="RefSeq" id="XP_030992501.1">
    <property type="nucleotide sequence ID" value="XM_031143004.1"/>
</dbReference>
<proteinExistence type="inferred from homology"/>
<dbReference type="EMBL" id="SKBQ01000053">
    <property type="protein sequence ID" value="TPX10790.1"/>
    <property type="molecule type" value="Genomic_DNA"/>
</dbReference>
<comment type="caution">
    <text evidence="3">The sequence shown here is derived from an EMBL/GenBank/DDBJ whole genome shotgun (WGS) entry which is preliminary data.</text>
</comment>
<protein>
    <submittedName>
        <fullName evidence="3">Uncharacterized protein</fullName>
    </submittedName>
</protein>
<evidence type="ECO:0000256" key="2">
    <source>
        <dbReference type="SAM" id="MobiDB-lite"/>
    </source>
</evidence>
<evidence type="ECO:0000313" key="3">
    <source>
        <dbReference type="EMBL" id="TPX10790.1"/>
    </source>
</evidence>
<keyword evidence="4" id="KW-1185">Reference proteome</keyword>
<sequence length="433" mass="48536">MDFSTQDDFDSHADDFASMANFTPLETMFGLASQHLNHQDMVPSQEHSVYNMAPHQAHLYQPHGISAQHMTAEQLTPQLPSPGHQTLSSQSQRQQRRDSSQSDPTSTQQSPPAPQAGGPSPQPDITETFYGFVKNTKDALHLIEACLRGKLHHVARRPHDKEREFLIRSGSIFVYEEHSAGIKRWTDGMNWSPSRILQNFLVYRELDKPFPPGEKKKAKKTTKKNSAAGQHGALMDEVRNLMTPTDDSGASTEVLREYVGSLVDSYDFKPRGLVKKTISVQFNGVHHHLVSYYSLDDVLKGNLKRVVDDPKILECYPRPELIDGQNYRNPVGDELNEGFTFPSLTNMPRMVLHMPGSQMPNSQMPISYNGPTGSYLPSPPHFIPGYHNEMDMHSTQHQLAMVSPAHNTGQLLGQEMGYPGTAVYADNGWSSQY</sequence>
<accession>A0A507B2L1</accession>
<dbReference type="AlphaFoldDB" id="A0A507B2L1"/>
<dbReference type="GeneID" id="41975626"/>
<dbReference type="OrthoDB" id="5319641at2759"/>
<dbReference type="PANTHER" id="PTHR28027">
    <property type="entry name" value="TRANSCRIPTIONAL REGULATOR MIT1"/>
    <property type="match status" value="1"/>
</dbReference>
<feature type="compositionally biased region" description="Polar residues" evidence="2">
    <location>
        <begin position="76"/>
        <end position="87"/>
    </location>
</feature>